<sequence length="46" mass="4790">MTRRAEHVPPPVGDVPTRRTVLEALIAQGDAAQLCCSCTAAGHVCS</sequence>
<dbReference type="EMBL" id="WMBA01000051">
    <property type="protein sequence ID" value="MTD57636.1"/>
    <property type="molecule type" value="Genomic_DNA"/>
</dbReference>
<comment type="caution">
    <text evidence="1">The sequence shown here is derived from an EMBL/GenBank/DDBJ whole genome shotgun (WGS) entry which is preliminary data.</text>
</comment>
<dbReference type="Proteomes" id="UP000440096">
    <property type="component" value="Unassembled WGS sequence"/>
</dbReference>
<keyword evidence="2" id="KW-1185">Reference proteome</keyword>
<evidence type="ECO:0000313" key="1">
    <source>
        <dbReference type="EMBL" id="MTD57636.1"/>
    </source>
</evidence>
<protein>
    <submittedName>
        <fullName evidence="1">Uncharacterized protein</fullName>
    </submittedName>
</protein>
<evidence type="ECO:0000313" key="2">
    <source>
        <dbReference type="Proteomes" id="UP000440096"/>
    </source>
</evidence>
<dbReference type="RefSeq" id="WP_154759754.1">
    <property type="nucleotide sequence ID" value="NZ_WMBA01000051.1"/>
</dbReference>
<organism evidence="1 2">
    <name type="scientific">Amycolatopsis pithecellobii</name>
    <dbReference type="NCBI Taxonomy" id="664692"/>
    <lineage>
        <taxon>Bacteria</taxon>
        <taxon>Bacillati</taxon>
        <taxon>Actinomycetota</taxon>
        <taxon>Actinomycetes</taxon>
        <taxon>Pseudonocardiales</taxon>
        <taxon>Pseudonocardiaceae</taxon>
        <taxon>Amycolatopsis</taxon>
    </lineage>
</organism>
<reference evidence="1 2" key="1">
    <citation type="submission" date="2019-11" db="EMBL/GenBank/DDBJ databases">
        <title>Draft genome of Amycolatopsis RM579.</title>
        <authorList>
            <person name="Duangmal K."/>
            <person name="Mingma R."/>
        </authorList>
    </citation>
    <scope>NUCLEOTIDE SEQUENCE [LARGE SCALE GENOMIC DNA]</scope>
    <source>
        <strain evidence="1 2">RM579</strain>
    </source>
</reference>
<name>A0A6N7Z907_9PSEU</name>
<proteinExistence type="predicted"/>
<dbReference type="AlphaFoldDB" id="A0A6N7Z907"/>
<gene>
    <name evidence="1" type="ORF">GKO32_27210</name>
</gene>
<accession>A0A6N7Z907</accession>